<dbReference type="AlphaFoldDB" id="A0A2N3NJQ5"/>
<organism evidence="1 2">
    <name type="scientific">Lomentospora prolificans</name>
    <dbReference type="NCBI Taxonomy" id="41688"/>
    <lineage>
        <taxon>Eukaryota</taxon>
        <taxon>Fungi</taxon>
        <taxon>Dikarya</taxon>
        <taxon>Ascomycota</taxon>
        <taxon>Pezizomycotina</taxon>
        <taxon>Sordariomycetes</taxon>
        <taxon>Hypocreomycetidae</taxon>
        <taxon>Microascales</taxon>
        <taxon>Microascaceae</taxon>
        <taxon>Lomentospora</taxon>
    </lineage>
</organism>
<accession>A0A2N3NJQ5</accession>
<name>A0A2N3NJQ5_9PEZI</name>
<dbReference type="OrthoDB" id="5194044at2759"/>
<protein>
    <submittedName>
        <fullName evidence="1">Uncharacterized protein</fullName>
    </submittedName>
</protein>
<dbReference type="STRING" id="41688.A0A2N3NJQ5"/>
<evidence type="ECO:0000313" key="1">
    <source>
        <dbReference type="EMBL" id="PKS12669.1"/>
    </source>
</evidence>
<dbReference type="Proteomes" id="UP000233524">
    <property type="component" value="Unassembled WGS sequence"/>
</dbReference>
<dbReference type="VEuPathDB" id="FungiDB:jhhlp_000877"/>
<proteinExistence type="predicted"/>
<dbReference type="EMBL" id="NLAX01000003">
    <property type="protein sequence ID" value="PKS12669.1"/>
    <property type="molecule type" value="Genomic_DNA"/>
</dbReference>
<comment type="caution">
    <text evidence="1">The sequence shown here is derived from an EMBL/GenBank/DDBJ whole genome shotgun (WGS) entry which is preliminary data.</text>
</comment>
<sequence length="198" mass="22049">MSVIDVLLGACGLRRRKRRRMMVRVPVTVPILVQPQIDFQQPNPQGGLAASFHPLPPQPVPLYGQLGVQGIIATAPQLEQLGSGLFAHHHLPRGGGPAPQGPVAYGAVMSPAHPGVLYSDGFGGYVTDPNVNWPGHDQRPVTAEDFQPLDEDPSRMYYCRELDGRWTLRSRFAIRMERDAFRWYLTPDGMFYAVHLQE</sequence>
<keyword evidence="2" id="KW-1185">Reference proteome</keyword>
<reference evidence="1 2" key="1">
    <citation type="journal article" date="2017" name="G3 (Bethesda)">
        <title>First Draft Genome Sequence of the Pathogenic Fungus Lomentospora prolificans (Formerly Scedosporium prolificans).</title>
        <authorList>
            <person name="Luo R."/>
            <person name="Zimin A."/>
            <person name="Workman R."/>
            <person name="Fan Y."/>
            <person name="Pertea G."/>
            <person name="Grossman N."/>
            <person name="Wear M.P."/>
            <person name="Jia B."/>
            <person name="Miller H."/>
            <person name="Casadevall A."/>
            <person name="Timp W."/>
            <person name="Zhang S.X."/>
            <person name="Salzberg S.L."/>
        </authorList>
    </citation>
    <scope>NUCLEOTIDE SEQUENCE [LARGE SCALE GENOMIC DNA]</scope>
    <source>
        <strain evidence="1 2">JHH-5317</strain>
    </source>
</reference>
<evidence type="ECO:0000313" key="2">
    <source>
        <dbReference type="Proteomes" id="UP000233524"/>
    </source>
</evidence>
<dbReference type="InParanoid" id="A0A2N3NJQ5"/>
<gene>
    <name evidence="1" type="ORF">jhhlp_000877</name>
</gene>